<feature type="transmembrane region" description="Helical" evidence="1">
    <location>
        <begin position="27"/>
        <end position="57"/>
    </location>
</feature>
<dbReference type="AlphaFoldDB" id="A0A8C9HYI6"/>
<evidence type="ECO:0000313" key="3">
    <source>
        <dbReference type="Proteomes" id="UP000694416"/>
    </source>
</evidence>
<accession>A0A8C9HYI6</accession>
<keyword evidence="1" id="KW-0472">Membrane</keyword>
<keyword evidence="1" id="KW-1133">Transmembrane helix</keyword>
<proteinExistence type="predicted"/>
<name>A0A8C9HYI6_9PRIM</name>
<evidence type="ECO:0000256" key="1">
    <source>
        <dbReference type="SAM" id="Phobius"/>
    </source>
</evidence>
<keyword evidence="1" id="KW-0812">Transmembrane</keyword>
<reference evidence="2" key="2">
    <citation type="submission" date="2025-09" db="UniProtKB">
        <authorList>
            <consortium name="Ensembl"/>
        </authorList>
    </citation>
    <scope>IDENTIFICATION</scope>
</reference>
<evidence type="ECO:0000313" key="2">
    <source>
        <dbReference type="Ensembl" id="ENSPTEP00000027991.1"/>
    </source>
</evidence>
<organism evidence="2 3">
    <name type="scientific">Piliocolobus tephrosceles</name>
    <name type="common">Ugandan red Colobus</name>
    <dbReference type="NCBI Taxonomy" id="591936"/>
    <lineage>
        <taxon>Eukaryota</taxon>
        <taxon>Metazoa</taxon>
        <taxon>Chordata</taxon>
        <taxon>Craniata</taxon>
        <taxon>Vertebrata</taxon>
        <taxon>Euteleostomi</taxon>
        <taxon>Mammalia</taxon>
        <taxon>Eutheria</taxon>
        <taxon>Euarchontoglires</taxon>
        <taxon>Primates</taxon>
        <taxon>Haplorrhini</taxon>
        <taxon>Catarrhini</taxon>
        <taxon>Cercopithecidae</taxon>
        <taxon>Colobinae</taxon>
        <taxon>Piliocolobus</taxon>
    </lineage>
</organism>
<dbReference type="Ensembl" id="ENSPTET00000039154.1">
    <property type="protein sequence ID" value="ENSPTEP00000027991.1"/>
    <property type="gene ID" value="ENSPTEG00000027758.1"/>
</dbReference>
<reference evidence="2" key="1">
    <citation type="submission" date="2025-08" db="UniProtKB">
        <authorList>
            <consortium name="Ensembl"/>
        </authorList>
    </citation>
    <scope>IDENTIFICATION</scope>
</reference>
<dbReference type="Proteomes" id="UP000694416">
    <property type="component" value="Unplaced"/>
</dbReference>
<keyword evidence="3" id="KW-1185">Reference proteome</keyword>
<sequence length="67" mass="7667">MISYWSNFTLLHVDIQFSQHHLLKRLSFLHCMFLVTLSNISLVCICMSLASAVIVLISKVCLHPHRG</sequence>
<protein>
    <submittedName>
        <fullName evidence="2">Uncharacterized protein</fullName>
    </submittedName>
</protein>